<accession>A0A383C3I6</accession>
<organism evidence="2">
    <name type="scientific">marine metagenome</name>
    <dbReference type="NCBI Taxonomy" id="408172"/>
    <lineage>
        <taxon>unclassified sequences</taxon>
        <taxon>metagenomes</taxon>
        <taxon>ecological metagenomes</taxon>
    </lineage>
</organism>
<proteinExistence type="predicted"/>
<dbReference type="AlphaFoldDB" id="A0A383C3I6"/>
<gene>
    <name evidence="2" type="ORF">METZ01_LOCUS479009</name>
</gene>
<sequence>MSIDLDSTEGRKQYLSEKLDDLLDGINDSYGTILMEELLSRLELTVKDFNDEMKTLCGQLVKQEQERQQLLEMLKSSSDIPAPPSGALPVDGTEGLSDASLIETDEPEEDIPEWEKKLEKLEKK</sequence>
<feature type="region of interest" description="Disordered" evidence="1">
    <location>
        <begin position="76"/>
        <end position="124"/>
    </location>
</feature>
<evidence type="ECO:0000313" key="2">
    <source>
        <dbReference type="EMBL" id="SVE26155.1"/>
    </source>
</evidence>
<protein>
    <submittedName>
        <fullName evidence="2">Uncharacterized protein</fullName>
    </submittedName>
</protein>
<reference evidence="2" key="1">
    <citation type="submission" date="2018-05" db="EMBL/GenBank/DDBJ databases">
        <authorList>
            <person name="Lanie J.A."/>
            <person name="Ng W.-L."/>
            <person name="Kazmierczak K.M."/>
            <person name="Andrzejewski T.M."/>
            <person name="Davidsen T.M."/>
            <person name="Wayne K.J."/>
            <person name="Tettelin H."/>
            <person name="Glass J.I."/>
            <person name="Rusch D."/>
            <person name="Podicherti R."/>
            <person name="Tsui H.-C.T."/>
            <person name="Winkler M.E."/>
        </authorList>
    </citation>
    <scope>NUCLEOTIDE SEQUENCE</scope>
</reference>
<feature type="compositionally biased region" description="Basic and acidic residues" evidence="1">
    <location>
        <begin position="113"/>
        <end position="124"/>
    </location>
</feature>
<evidence type="ECO:0000256" key="1">
    <source>
        <dbReference type="SAM" id="MobiDB-lite"/>
    </source>
</evidence>
<name>A0A383C3I6_9ZZZZ</name>
<feature type="compositionally biased region" description="Acidic residues" evidence="1">
    <location>
        <begin position="103"/>
        <end position="112"/>
    </location>
</feature>
<dbReference type="EMBL" id="UINC01205124">
    <property type="protein sequence ID" value="SVE26155.1"/>
    <property type="molecule type" value="Genomic_DNA"/>
</dbReference>